<feature type="non-terminal residue" evidence="1">
    <location>
        <position position="348"/>
    </location>
</feature>
<dbReference type="Proteomes" id="UP000824469">
    <property type="component" value="Unassembled WGS sequence"/>
</dbReference>
<dbReference type="AlphaFoldDB" id="A0AA38CK89"/>
<name>A0AA38CK89_TAXCH</name>
<gene>
    <name evidence="1" type="ORF">KI387_011941</name>
</gene>
<sequence length="348" mass="40198">VGIGILLRAFKLAKRQSYRSILDLKVKDHKKNIPSKLSNLLYPSKYPLLYPIHPPYAATGLSQRFHSLDNLYTECELVLQLVIIQEIDHLIYGQGFKSANVLHATAVTFWKTVFQRSVKISNRPQILTDGQGWTSNLIADVFPYHKTVKTSSTAKNTRDRRQISSLMGMDGDLIPKAICLKSLNYLAHGRKYDSQQCSVRFLLEFSSQFLHVTRGEHVLSFVSFMINYKLDYLLTCNQVQAKVLLVFNKHLILIIYQELRWVQSSAKHMLWSSLKVAQNSRFLQTIVHLGKWVIRSCIPEEELFHNRCMNGFDARNERMMPANGLLNHLRNMIAVKFDEASTLDEQWK</sequence>
<protein>
    <submittedName>
        <fullName evidence="1">Uncharacterized protein</fullName>
    </submittedName>
</protein>
<keyword evidence="2" id="KW-1185">Reference proteome</keyword>
<evidence type="ECO:0000313" key="2">
    <source>
        <dbReference type="Proteomes" id="UP000824469"/>
    </source>
</evidence>
<organism evidence="1 2">
    <name type="scientific">Taxus chinensis</name>
    <name type="common">Chinese yew</name>
    <name type="synonym">Taxus wallichiana var. chinensis</name>
    <dbReference type="NCBI Taxonomy" id="29808"/>
    <lineage>
        <taxon>Eukaryota</taxon>
        <taxon>Viridiplantae</taxon>
        <taxon>Streptophyta</taxon>
        <taxon>Embryophyta</taxon>
        <taxon>Tracheophyta</taxon>
        <taxon>Spermatophyta</taxon>
        <taxon>Pinopsida</taxon>
        <taxon>Pinidae</taxon>
        <taxon>Conifers II</taxon>
        <taxon>Cupressales</taxon>
        <taxon>Taxaceae</taxon>
        <taxon>Taxus</taxon>
    </lineage>
</organism>
<proteinExistence type="predicted"/>
<evidence type="ECO:0000313" key="1">
    <source>
        <dbReference type="EMBL" id="KAH9300358.1"/>
    </source>
</evidence>
<accession>A0AA38CK89</accession>
<dbReference type="EMBL" id="JAHRHJ020000009">
    <property type="protein sequence ID" value="KAH9300358.1"/>
    <property type="molecule type" value="Genomic_DNA"/>
</dbReference>
<feature type="non-terminal residue" evidence="1">
    <location>
        <position position="1"/>
    </location>
</feature>
<comment type="caution">
    <text evidence="1">The sequence shown here is derived from an EMBL/GenBank/DDBJ whole genome shotgun (WGS) entry which is preliminary data.</text>
</comment>
<reference evidence="1 2" key="1">
    <citation type="journal article" date="2021" name="Nat. Plants">
        <title>The Taxus genome provides insights into paclitaxel biosynthesis.</title>
        <authorList>
            <person name="Xiong X."/>
            <person name="Gou J."/>
            <person name="Liao Q."/>
            <person name="Li Y."/>
            <person name="Zhou Q."/>
            <person name="Bi G."/>
            <person name="Li C."/>
            <person name="Du R."/>
            <person name="Wang X."/>
            <person name="Sun T."/>
            <person name="Guo L."/>
            <person name="Liang H."/>
            <person name="Lu P."/>
            <person name="Wu Y."/>
            <person name="Zhang Z."/>
            <person name="Ro D.K."/>
            <person name="Shang Y."/>
            <person name="Huang S."/>
            <person name="Yan J."/>
        </authorList>
    </citation>
    <scope>NUCLEOTIDE SEQUENCE [LARGE SCALE GENOMIC DNA]</scope>
    <source>
        <strain evidence="1">Ta-2019</strain>
    </source>
</reference>